<dbReference type="Proteomes" id="UP000271162">
    <property type="component" value="Unassembled WGS sequence"/>
</dbReference>
<gene>
    <name evidence="1" type="ORF">NBR_LOCUS11669</name>
</gene>
<reference evidence="3" key="1">
    <citation type="submission" date="2017-02" db="UniProtKB">
        <authorList>
            <consortium name="WormBaseParasite"/>
        </authorList>
    </citation>
    <scope>IDENTIFICATION</scope>
</reference>
<sequence length="80" mass="8771">MRAIESGHCTKDFVAHDYHGMDYEIVTPRRTITVTIVVMTASMFTTISAGSATSGLVLRCAVTENLMMRSSDNQVDGKNE</sequence>
<proteinExistence type="predicted"/>
<evidence type="ECO:0000313" key="1">
    <source>
        <dbReference type="EMBL" id="VDL75258.1"/>
    </source>
</evidence>
<evidence type="ECO:0000313" key="2">
    <source>
        <dbReference type="Proteomes" id="UP000271162"/>
    </source>
</evidence>
<protein>
    <submittedName>
        <fullName evidence="1 3">Uncharacterized protein</fullName>
    </submittedName>
</protein>
<keyword evidence="2" id="KW-1185">Reference proteome</keyword>
<accession>A0A0N4Y6G2</accession>
<name>A0A0N4Y6G2_NIPBR</name>
<dbReference type="WBParaSite" id="NBR_0001166801-mRNA-1">
    <property type="protein sequence ID" value="NBR_0001166801-mRNA-1"/>
    <property type="gene ID" value="NBR_0001166801"/>
</dbReference>
<reference evidence="1 2" key="2">
    <citation type="submission" date="2018-11" db="EMBL/GenBank/DDBJ databases">
        <authorList>
            <consortium name="Pathogen Informatics"/>
        </authorList>
    </citation>
    <scope>NUCLEOTIDE SEQUENCE [LARGE SCALE GENOMIC DNA]</scope>
</reference>
<organism evidence="3">
    <name type="scientific">Nippostrongylus brasiliensis</name>
    <name type="common">Rat hookworm</name>
    <dbReference type="NCBI Taxonomy" id="27835"/>
    <lineage>
        <taxon>Eukaryota</taxon>
        <taxon>Metazoa</taxon>
        <taxon>Ecdysozoa</taxon>
        <taxon>Nematoda</taxon>
        <taxon>Chromadorea</taxon>
        <taxon>Rhabditida</taxon>
        <taxon>Rhabditina</taxon>
        <taxon>Rhabditomorpha</taxon>
        <taxon>Strongyloidea</taxon>
        <taxon>Heligmosomidae</taxon>
        <taxon>Nippostrongylus</taxon>
    </lineage>
</organism>
<dbReference type="AlphaFoldDB" id="A0A0N4Y6G2"/>
<dbReference type="EMBL" id="UYSL01020573">
    <property type="protein sequence ID" value="VDL75258.1"/>
    <property type="molecule type" value="Genomic_DNA"/>
</dbReference>
<evidence type="ECO:0000313" key="3">
    <source>
        <dbReference type="WBParaSite" id="NBR_0001166801-mRNA-1"/>
    </source>
</evidence>